<protein>
    <recommendedName>
        <fullName evidence="7">FG-GAP repeat-containing protein</fullName>
    </recommendedName>
</protein>
<keyword evidence="2" id="KW-0677">Repeat</keyword>
<dbReference type="InterPro" id="IPR013517">
    <property type="entry name" value="FG-GAP"/>
</dbReference>
<sequence>MADPLFDLSSLDGSNGFTIDGINASDSSGASVSNAGDINGDGIDDLIIGAPFAASGAGQSYVVFGSTNGFNTSLDFSSLDGSNGFVINGSDTDSAGNSVSNAGDINDDGIDDLIIGAPGAAFGAGQSYVVFGSISAFNASLDLSSLNGSNGFTIKGINGANSDGIPDSSGKSVSTAGDINGDDIDDLIIGAPSAVLGAGQSYVIFGSTSAFSASFDLSSLDGSNGFAINGSDTDSAGNSVSNAGDINNDGIDDLIIGAQGIGKSYVVFGSTSAFSANFDLSSLDGSNGFVVNGNASDFSGEQRLYHQRD</sequence>
<dbReference type="InterPro" id="IPR028994">
    <property type="entry name" value="Integrin_alpha_N"/>
</dbReference>
<gene>
    <name evidence="5" type="ORF">ANSO36C_33150</name>
</gene>
<evidence type="ECO:0008006" key="7">
    <source>
        <dbReference type="Google" id="ProtNLM"/>
    </source>
</evidence>
<evidence type="ECO:0000313" key="5">
    <source>
        <dbReference type="EMBL" id="BDI17513.1"/>
    </source>
</evidence>
<evidence type="ECO:0000313" key="6">
    <source>
        <dbReference type="Proteomes" id="UP001055453"/>
    </source>
</evidence>
<proteinExistence type="predicted"/>
<dbReference type="SMART" id="SM00191">
    <property type="entry name" value="Int_alpha"/>
    <property type="match status" value="4"/>
</dbReference>
<name>A0ABM7Z3D9_NOSCO</name>
<dbReference type="PRINTS" id="PR01185">
    <property type="entry name" value="INTEGRINA"/>
</dbReference>
<keyword evidence="4" id="KW-0325">Glycoprotein</keyword>
<dbReference type="RefSeq" id="WP_251955386.1">
    <property type="nucleotide sequence ID" value="NZ_AP025732.1"/>
</dbReference>
<evidence type="ECO:0000256" key="4">
    <source>
        <dbReference type="ARBA" id="ARBA00023180"/>
    </source>
</evidence>
<dbReference type="Pfam" id="PF01839">
    <property type="entry name" value="FG-GAP"/>
    <property type="match status" value="4"/>
</dbReference>
<accession>A0ABM7Z3D9</accession>
<dbReference type="PANTHER" id="PTHR23221">
    <property type="entry name" value="GLYCOSYLPHOSPHATIDYLINOSITOL PHOSPHOLIPASE D"/>
    <property type="match status" value="1"/>
</dbReference>
<dbReference type="Gene3D" id="2.130.10.130">
    <property type="entry name" value="Integrin alpha, N-terminal"/>
    <property type="match status" value="3"/>
</dbReference>
<keyword evidence="6" id="KW-1185">Reference proteome</keyword>
<dbReference type="PANTHER" id="PTHR23221:SF7">
    <property type="entry name" value="PHOSPHATIDYLINOSITOL-GLYCAN-SPECIFIC PHOSPHOLIPASE D"/>
    <property type="match status" value="1"/>
</dbReference>
<dbReference type="InterPro" id="IPR013519">
    <property type="entry name" value="Int_alpha_beta-p"/>
</dbReference>
<evidence type="ECO:0000256" key="2">
    <source>
        <dbReference type="ARBA" id="ARBA00022737"/>
    </source>
</evidence>
<evidence type="ECO:0000256" key="1">
    <source>
        <dbReference type="ARBA" id="ARBA00022729"/>
    </source>
</evidence>
<dbReference type="Proteomes" id="UP001055453">
    <property type="component" value="Chromosome"/>
</dbReference>
<keyword evidence="3" id="KW-0378">Hydrolase</keyword>
<evidence type="ECO:0000256" key="3">
    <source>
        <dbReference type="ARBA" id="ARBA00022801"/>
    </source>
</evidence>
<dbReference type="SUPFAM" id="SSF69318">
    <property type="entry name" value="Integrin alpha N-terminal domain"/>
    <property type="match status" value="1"/>
</dbReference>
<organism evidence="5 6">
    <name type="scientific">Nostoc cf. commune SO-36</name>
    <dbReference type="NCBI Taxonomy" id="449208"/>
    <lineage>
        <taxon>Bacteria</taxon>
        <taxon>Bacillati</taxon>
        <taxon>Cyanobacteriota</taxon>
        <taxon>Cyanophyceae</taxon>
        <taxon>Nostocales</taxon>
        <taxon>Nostocaceae</taxon>
        <taxon>Nostoc</taxon>
    </lineage>
</organism>
<keyword evidence="1" id="KW-0732">Signal</keyword>
<dbReference type="EMBL" id="AP025732">
    <property type="protein sequence ID" value="BDI17513.1"/>
    <property type="molecule type" value="Genomic_DNA"/>
</dbReference>
<reference evidence="5" key="1">
    <citation type="submission" date="2022-04" db="EMBL/GenBank/DDBJ databases">
        <title>Complete genome sequence of a cyanobacterium, Nostoc sp. SO-36, isolated in Antarctica.</title>
        <authorList>
            <person name="Kanesaki Y."/>
            <person name="Effendi D."/>
            <person name="Sakamoto T."/>
            <person name="Ohtani S."/>
            <person name="Awai K."/>
        </authorList>
    </citation>
    <scope>NUCLEOTIDE SEQUENCE</scope>
    <source>
        <strain evidence="5">SO-36</strain>
    </source>
</reference>
<dbReference type="InterPro" id="IPR000413">
    <property type="entry name" value="Integrin_alpha"/>
</dbReference>